<gene>
    <name evidence="1" type="ORF">GW590_22220</name>
</gene>
<evidence type="ECO:0000313" key="1">
    <source>
        <dbReference type="EMBL" id="NMP29569.1"/>
    </source>
</evidence>
<dbReference type="AlphaFoldDB" id="A0A848MR83"/>
<sequence length="234" mass="24802">MNNSTAIQIISALVVRSPFDAEILPAWQQQGHAVQVKWTPTTVIMDNIRDGYRSDIAIVTVGAMDELIAAGIVDGSSRIELVESRIGLAVKAGEPHPDIATTEALVATLLAARSVAYSIGGASGIYFNTMIEKLGIAEAVNARASTIPEGFTAEKLISGEASLAVQQVSELLVVPGIEVIGRLPEAVQKTTAFSAALFKTASQPELCRDFLRHLQSAQASRAYQAKGLDPVFNS</sequence>
<dbReference type="PANTHER" id="PTHR30632">
    <property type="entry name" value="MOLYBDATE-BINDING PERIPLASMIC PROTEIN"/>
    <property type="match status" value="1"/>
</dbReference>
<reference evidence="1 2" key="1">
    <citation type="submission" date="2020-01" db="EMBL/GenBank/DDBJ databases">
        <authorList>
            <person name="Lee S.D."/>
        </authorList>
    </citation>
    <scope>NUCLEOTIDE SEQUENCE [LARGE SCALE GENOMIC DNA]</scope>
    <source>
        <strain evidence="1 2">SAP-1</strain>
    </source>
</reference>
<dbReference type="SUPFAM" id="SSF53850">
    <property type="entry name" value="Periplasmic binding protein-like II"/>
    <property type="match status" value="1"/>
</dbReference>
<reference evidence="1 2" key="2">
    <citation type="submission" date="2020-06" db="EMBL/GenBank/DDBJ databases">
        <title>Polyphasic characterization of a Rahnella strain isolated from tree sap.</title>
        <authorList>
            <person name="Kim I.S."/>
        </authorList>
    </citation>
    <scope>NUCLEOTIDE SEQUENCE [LARGE SCALE GENOMIC DNA]</scope>
    <source>
        <strain evidence="1 2">SAP-1</strain>
    </source>
</reference>
<dbReference type="Gene3D" id="3.40.190.10">
    <property type="entry name" value="Periplasmic binding protein-like II"/>
    <property type="match status" value="2"/>
</dbReference>
<dbReference type="InterPro" id="IPR050682">
    <property type="entry name" value="ModA/WtpA"/>
</dbReference>
<proteinExistence type="predicted"/>
<evidence type="ECO:0000313" key="2">
    <source>
        <dbReference type="Proteomes" id="UP000585363"/>
    </source>
</evidence>
<protein>
    <submittedName>
        <fullName evidence="1">ABC transporter substrate-binding protein</fullName>
    </submittedName>
</protein>
<dbReference type="PANTHER" id="PTHR30632:SF11">
    <property type="entry name" value="BLR4797 PROTEIN"/>
    <property type="match status" value="1"/>
</dbReference>
<dbReference type="EMBL" id="JAADJU010000015">
    <property type="protein sequence ID" value="NMP29569.1"/>
    <property type="molecule type" value="Genomic_DNA"/>
</dbReference>
<name>A0A848MR83_9GAMM</name>
<dbReference type="GO" id="GO:0015689">
    <property type="term" value="P:molybdate ion transport"/>
    <property type="evidence" value="ECO:0007669"/>
    <property type="project" value="TreeGrafter"/>
</dbReference>
<dbReference type="Pfam" id="PF13531">
    <property type="entry name" value="SBP_bac_11"/>
    <property type="match status" value="1"/>
</dbReference>
<dbReference type="GO" id="GO:0030973">
    <property type="term" value="F:molybdate ion binding"/>
    <property type="evidence" value="ECO:0007669"/>
    <property type="project" value="TreeGrafter"/>
</dbReference>
<accession>A0A848MR83</accession>
<dbReference type="Proteomes" id="UP000585363">
    <property type="component" value="Unassembled WGS sequence"/>
</dbReference>
<dbReference type="RefSeq" id="WP_169405278.1">
    <property type="nucleotide sequence ID" value="NZ_JAADJU010000015.1"/>
</dbReference>
<organism evidence="1 2">
    <name type="scientific">Rouxiella aceris</name>
    <dbReference type="NCBI Taxonomy" id="2703884"/>
    <lineage>
        <taxon>Bacteria</taxon>
        <taxon>Pseudomonadati</taxon>
        <taxon>Pseudomonadota</taxon>
        <taxon>Gammaproteobacteria</taxon>
        <taxon>Enterobacterales</taxon>
        <taxon>Yersiniaceae</taxon>
        <taxon>Rouxiella</taxon>
    </lineage>
</organism>
<comment type="caution">
    <text evidence="1">The sequence shown here is derived from an EMBL/GenBank/DDBJ whole genome shotgun (WGS) entry which is preliminary data.</text>
</comment>
<keyword evidence="2" id="KW-1185">Reference proteome</keyword>